<reference evidence="2 3" key="1">
    <citation type="submission" date="2023-03" db="EMBL/GenBank/DDBJ databases">
        <title>Mating type loci evolution in Malassezia.</title>
        <authorList>
            <person name="Coelho M.A."/>
        </authorList>
    </citation>
    <scope>NUCLEOTIDE SEQUENCE [LARGE SCALE GENOMIC DNA]</scope>
    <source>
        <strain evidence="2 3">CBS 13387</strain>
    </source>
</reference>
<organism evidence="2 3">
    <name type="scientific">Malassezia arunalokei</name>
    <dbReference type="NCBI Taxonomy" id="1514897"/>
    <lineage>
        <taxon>Eukaryota</taxon>
        <taxon>Fungi</taxon>
        <taxon>Dikarya</taxon>
        <taxon>Basidiomycota</taxon>
        <taxon>Ustilaginomycotina</taxon>
        <taxon>Malasseziomycetes</taxon>
        <taxon>Malasseziales</taxon>
        <taxon>Malasseziaceae</taxon>
        <taxon>Malassezia</taxon>
    </lineage>
</organism>
<evidence type="ECO:0000256" key="1">
    <source>
        <dbReference type="SAM" id="MobiDB-lite"/>
    </source>
</evidence>
<name>A0AAJ6CKR6_9BASI</name>
<dbReference type="Proteomes" id="UP001217582">
    <property type="component" value="Chromosome 1"/>
</dbReference>
<sequence length="204" mass="21063">MGIGSKSLRKGSARNAKTASTAVTQRLLNTNSRSASPASSTTSTQRKQGASPAPAASKDKAKKTESPVPLAQEIGNTSSAQAPKSEVAKRVDALIPSKPSVSTPQTDSGSAPGQHDDDDMLDEADFPSFSLSSDTEDSGGASDAEEVTAAQAALDDNVEDIEFDLDEEDGSDNDDVEVDVIDAIESDAGVDDDDDDDDDDDIGV</sequence>
<evidence type="ECO:0000313" key="3">
    <source>
        <dbReference type="Proteomes" id="UP001217582"/>
    </source>
</evidence>
<dbReference type="AlphaFoldDB" id="A0AAJ6CKR6"/>
<feature type="compositionally biased region" description="Acidic residues" evidence="1">
    <location>
        <begin position="116"/>
        <end position="125"/>
    </location>
</feature>
<keyword evidence="3" id="KW-1185">Reference proteome</keyword>
<proteinExistence type="predicted"/>
<feature type="compositionally biased region" description="Acidic residues" evidence="1">
    <location>
        <begin position="156"/>
        <end position="204"/>
    </location>
</feature>
<feature type="compositionally biased region" description="Polar residues" evidence="1">
    <location>
        <begin position="15"/>
        <end position="28"/>
    </location>
</feature>
<evidence type="ECO:0000313" key="2">
    <source>
        <dbReference type="EMBL" id="WFD14650.1"/>
    </source>
</evidence>
<feature type="compositionally biased region" description="Polar residues" evidence="1">
    <location>
        <begin position="99"/>
        <end position="111"/>
    </location>
</feature>
<accession>A0AAJ6CKR6</accession>
<dbReference type="EMBL" id="CP119916">
    <property type="protein sequence ID" value="WFD14650.1"/>
    <property type="molecule type" value="Genomic_DNA"/>
</dbReference>
<feature type="compositionally biased region" description="Low complexity" evidence="1">
    <location>
        <begin position="29"/>
        <end position="56"/>
    </location>
</feature>
<gene>
    <name evidence="2" type="ORF">MARU1_000656</name>
</gene>
<protein>
    <submittedName>
        <fullName evidence="2">Uncharacterized protein</fullName>
    </submittedName>
</protein>
<feature type="region of interest" description="Disordered" evidence="1">
    <location>
        <begin position="1"/>
        <end position="204"/>
    </location>
</feature>